<feature type="domain" description="Methylated-DNA-[protein]-cysteine S-methyltransferase DNA binding" evidence="11">
    <location>
        <begin position="156"/>
        <end position="236"/>
    </location>
</feature>
<dbReference type="GO" id="GO:0006355">
    <property type="term" value="P:regulation of DNA-templated transcription"/>
    <property type="evidence" value="ECO:0007669"/>
    <property type="project" value="InterPro"/>
</dbReference>
<gene>
    <name evidence="14" type="ORF">F3B85_09245</name>
</gene>
<evidence type="ECO:0000256" key="6">
    <source>
        <dbReference type="ARBA" id="ARBA00022763"/>
    </source>
</evidence>
<dbReference type="InterPro" id="IPR035451">
    <property type="entry name" value="Ada-like_dom_sf"/>
</dbReference>
<feature type="domain" description="Methylguanine DNA methyltransferase ribonuclease-like" evidence="13">
    <location>
        <begin position="78"/>
        <end position="150"/>
    </location>
</feature>
<dbReference type="InterPro" id="IPR014048">
    <property type="entry name" value="MethylDNA_cys_MeTrfase_DNA-bd"/>
</dbReference>
<evidence type="ECO:0000256" key="3">
    <source>
        <dbReference type="ARBA" id="ARBA00022490"/>
    </source>
</evidence>
<dbReference type="PROSITE" id="PS00374">
    <property type="entry name" value="MGMT"/>
    <property type="match status" value="1"/>
</dbReference>
<evidence type="ECO:0000256" key="10">
    <source>
        <dbReference type="HAMAP-Rule" id="MF_00772"/>
    </source>
</evidence>
<dbReference type="EMBL" id="VWGP01000005">
    <property type="protein sequence ID" value="KAA4538415.1"/>
    <property type="molecule type" value="Genomic_DNA"/>
</dbReference>
<evidence type="ECO:0000256" key="8">
    <source>
        <dbReference type="ARBA" id="ARBA00023204"/>
    </source>
</evidence>
<accession>A0A5M5M508</accession>
<dbReference type="InterPro" id="IPR004026">
    <property type="entry name" value="Ada_DNA_repair_Zn-bd"/>
</dbReference>
<dbReference type="Pfam" id="PF02805">
    <property type="entry name" value="Ada_Zn_binding"/>
    <property type="match status" value="1"/>
</dbReference>
<comment type="function">
    <text evidence="10">Involved in the cellular defense against the biological effects of O6-methylguanine (O6-MeG) and O4-methylthymine (O4-MeT) in DNA. Repairs the methylated nucleobase in DNA by stoichiometrically transferring the methyl group to a cysteine residue in the enzyme. This is a suicide reaction: the enzyme is irreversibly inactivated.</text>
</comment>
<dbReference type="InterPro" id="IPR036217">
    <property type="entry name" value="MethylDNA_cys_MeTrfase_DNAb"/>
</dbReference>
<evidence type="ECO:0000256" key="4">
    <source>
        <dbReference type="ARBA" id="ARBA00022603"/>
    </source>
</evidence>
<dbReference type="NCBIfam" id="TIGR00589">
    <property type="entry name" value="ogt"/>
    <property type="match status" value="1"/>
</dbReference>
<dbReference type="SUPFAM" id="SSF53155">
    <property type="entry name" value="Methylated DNA-protein cysteine methyltransferase domain"/>
    <property type="match status" value="1"/>
</dbReference>
<evidence type="ECO:0000256" key="5">
    <source>
        <dbReference type="ARBA" id="ARBA00022679"/>
    </source>
</evidence>
<keyword evidence="3 10" id="KW-0963">Cytoplasm</keyword>
<keyword evidence="6 10" id="KW-0227">DNA damage</keyword>
<dbReference type="Gene3D" id="3.40.10.10">
    <property type="entry name" value="DNA Methylphosphotriester Repair Domain"/>
    <property type="match status" value="1"/>
</dbReference>
<sequence>MEREEKIKAIMNRDSSYDGKFCYGVKSTGIVCKPSCKAKNPLESNIVLFDTIEQATNAGYRPCKVCMNSSNIIQIQRYHSPCGDLILGSFDDKLCLCDWAVERHRDVVDIRLRKVLRAGYEEKTSNIIQETSKQLDEYFDGKRTVFDIPMLFAGTDFQKKVWHKLLEIPYGVTISYGELATQLGMPKAVRAVANANGANAISIIVPCHRVIGSDHSLTGYGGGLAAKKKLLELESVEKTLF</sequence>
<dbReference type="Gene3D" id="3.30.160.70">
    <property type="entry name" value="Methylated DNA-protein cysteine methyltransferase domain"/>
    <property type="match status" value="1"/>
</dbReference>
<dbReference type="Pfam" id="PF02870">
    <property type="entry name" value="Methyltransf_1N"/>
    <property type="match status" value="1"/>
</dbReference>
<dbReference type="PANTHER" id="PTHR10815">
    <property type="entry name" value="METHYLATED-DNA--PROTEIN-CYSTEINE METHYLTRANSFERASE"/>
    <property type="match status" value="1"/>
</dbReference>
<evidence type="ECO:0000256" key="2">
    <source>
        <dbReference type="ARBA" id="ARBA00008711"/>
    </source>
</evidence>
<dbReference type="AlphaFoldDB" id="A0A5M5M508"/>
<dbReference type="GO" id="GO:0008270">
    <property type="term" value="F:zinc ion binding"/>
    <property type="evidence" value="ECO:0007669"/>
    <property type="project" value="InterPro"/>
</dbReference>
<comment type="miscellaneous">
    <text evidence="10">This enzyme catalyzes only one turnover and therefore is not strictly catalytic. According to one definition, an enzyme is a biocatalyst that acts repeatedly and over many reaction cycles.</text>
</comment>
<dbReference type="FunFam" id="1.10.10.10:FF:000214">
    <property type="entry name" value="Methylated-DNA--protein-cysteine methyltransferase"/>
    <property type="match status" value="1"/>
</dbReference>
<evidence type="ECO:0000256" key="7">
    <source>
        <dbReference type="ARBA" id="ARBA00023159"/>
    </source>
</evidence>
<dbReference type="PANTHER" id="PTHR10815:SF5">
    <property type="entry name" value="METHYLATED-DNA--PROTEIN-CYSTEINE METHYLTRANSFERASE"/>
    <property type="match status" value="1"/>
</dbReference>
<dbReference type="InterPro" id="IPR023546">
    <property type="entry name" value="MGMT"/>
</dbReference>
<comment type="catalytic activity">
    <reaction evidence="1 10">
        <text>a 4-O-methyl-thymidine in DNA + L-cysteinyl-[protein] = a thymidine in DNA + S-methyl-L-cysteinyl-[protein]</text>
        <dbReference type="Rhea" id="RHEA:53428"/>
        <dbReference type="Rhea" id="RHEA-COMP:10131"/>
        <dbReference type="Rhea" id="RHEA-COMP:10132"/>
        <dbReference type="Rhea" id="RHEA-COMP:13555"/>
        <dbReference type="Rhea" id="RHEA-COMP:13556"/>
        <dbReference type="ChEBI" id="CHEBI:29950"/>
        <dbReference type="ChEBI" id="CHEBI:82612"/>
        <dbReference type="ChEBI" id="CHEBI:137386"/>
        <dbReference type="ChEBI" id="CHEBI:137387"/>
        <dbReference type="EC" id="2.1.1.63"/>
    </reaction>
</comment>
<dbReference type="Pfam" id="PF01035">
    <property type="entry name" value="DNA_binding_1"/>
    <property type="match status" value="1"/>
</dbReference>
<keyword evidence="7" id="KW-0010">Activator</keyword>
<name>A0A5M5M508_BACOV</name>
<dbReference type="SUPFAM" id="SSF57884">
    <property type="entry name" value="Ada DNA repair protein, N-terminal domain (N-Ada 10)"/>
    <property type="match status" value="1"/>
</dbReference>
<dbReference type="Gene3D" id="1.10.10.10">
    <property type="entry name" value="Winged helix-like DNA-binding domain superfamily/Winged helix DNA-binding domain"/>
    <property type="match status" value="1"/>
</dbReference>
<comment type="caution">
    <text evidence="14">The sequence shown here is derived from an EMBL/GenBank/DDBJ whole genome shotgun (WGS) entry which is preliminary data.</text>
</comment>
<dbReference type="HAMAP" id="MF_00772">
    <property type="entry name" value="OGT"/>
    <property type="match status" value="1"/>
</dbReference>
<evidence type="ECO:0000259" key="11">
    <source>
        <dbReference type="Pfam" id="PF01035"/>
    </source>
</evidence>
<proteinExistence type="inferred from homology"/>
<keyword evidence="4 10" id="KW-0489">Methyltransferase</keyword>
<organism evidence="14 15">
    <name type="scientific">Bacteroides ovatus</name>
    <dbReference type="NCBI Taxonomy" id="28116"/>
    <lineage>
        <taxon>Bacteria</taxon>
        <taxon>Pseudomonadati</taxon>
        <taxon>Bacteroidota</taxon>
        <taxon>Bacteroidia</taxon>
        <taxon>Bacteroidales</taxon>
        <taxon>Bacteroidaceae</taxon>
        <taxon>Bacteroides</taxon>
    </lineage>
</organism>
<comment type="catalytic activity">
    <reaction evidence="9 10">
        <text>a 6-O-methyl-2'-deoxyguanosine in DNA + L-cysteinyl-[protein] = S-methyl-L-cysteinyl-[protein] + a 2'-deoxyguanosine in DNA</text>
        <dbReference type="Rhea" id="RHEA:24000"/>
        <dbReference type="Rhea" id="RHEA-COMP:10131"/>
        <dbReference type="Rhea" id="RHEA-COMP:10132"/>
        <dbReference type="Rhea" id="RHEA-COMP:11367"/>
        <dbReference type="Rhea" id="RHEA-COMP:11368"/>
        <dbReference type="ChEBI" id="CHEBI:29950"/>
        <dbReference type="ChEBI" id="CHEBI:82612"/>
        <dbReference type="ChEBI" id="CHEBI:85445"/>
        <dbReference type="ChEBI" id="CHEBI:85448"/>
        <dbReference type="EC" id="2.1.1.63"/>
    </reaction>
</comment>
<dbReference type="GO" id="GO:0006307">
    <property type="term" value="P:DNA alkylation repair"/>
    <property type="evidence" value="ECO:0007669"/>
    <property type="project" value="UniProtKB-UniRule"/>
</dbReference>
<keyword evidence="8 10" id="KW-0234">DNA repair</keyword>
<dbReference type="InterPro" id="IPR001497">
    <property type="entry name" value="MethylDNA_cys_MeTrfase_AS"/>
</dbReference>
<comment type="similarity">
    <text evidence="2 10">Belongs to the MGMT family.</text>
</comment>
<evidence type="ECO:0000259" key="12">
    <source>
        <dbReference type="Pfam" id="PF02805"/>
    </source>
</evidence>
<feature type="active site" description="Nucleophile; methyl group acceptor" evidence="10">
    <location>
        <position position="207"/>
    </location>
</feature>
<comment type="subcellular location">
    <subcellularLocation>
        <location evidence="10">Cytoplasm</location>
    </subcellularLocation>
</comment>
<dbReference type="CDD" id="cd06445">
    <property type="entry name" value="ATase"/>
    <property type="match status" value="1"/>
</dbReference>
<dbReference type="Proteomes" id="UP000478493">
    <property type="component" value="Unassembled WGS sequence"/>
</dbReference>
<dbReference type="GO" id="GO:0032259">
    <property type="term" value="P:methylation"/>
    <property type="evidence" value="ECO:0007669"/>
    <property type="project" value="UniProtKB-KW"/>
</dbReference>
<evidence type="ECO:0000259" key="13">
    <source>
        <dbReference type="Pfam" id="PF02870"/>
    </source>
</evidence>
<evidence type="ECO:0000256" key="1">
    <source>
        <dbReference type="ARBA" id="ARBA00001286"/>
    </source>
</evidence>
<dbReference type="GO" id="GO:0003908">
    <property type="term" value="F:methylated-DNA-[protein]-cysteine S-methyltransferase activity"/>
    <property type="evidence" value="ECO:0007669"/>
    <property type="project" value="UniProtKB-UniRule"/>
</dbReference>
<protein>
    <recommendedName>
        <fullName evidence="10">Methylated-DNA--protein-cysteine methyltransferase</fullName>
        <ecNumber evidence="10">2.1.1.63</ecNumber>
    </recommendedName>
    <alternativeName>
        <fullName evidence="10">6-O-methylguanine-DNA methyltransferase</fullName>
        <shortName evidence="10">MGMT</shortName>
    </alternativeName>
    <alternativeName>
        <fullName evidence="10">O-6-methylguanine-DNA-alkyltransferase</fullName>
    </alternativeName>
</protein>
<evidence type="ECO:0000313" key="14">
    <source>
        <dbReference type="EMBL" id="KAA4538415.1"/>
    </source>
</evidence>
<keyword evidence="5 10" id="KW-0808">Transferase</keyword>
<feature type="domain" description="Ada DNA repair metal-binding" evidence="12">
    <location>
        <begin position="6"/>
        <end position="66"/>
    </location>
</feature>
<evidence type="ECO:0000313" key="15">
    <source>
        <dbReference type="Proteomes" id="UP000478493"/>
    </source>
</evidence>
<dbReference type="InterPro" id="IPR036631">
    <property type="entry name" value="MGMT_N_sf"/>
</dbReference>
<dbReference type="InterPro" id="IPR008332">
    <property type="entry name" value="MethylG_MeTrfase_N"/>
</dbReference>
<evidence type="ECO:0000256" key="9">
    <source>
        <dbReference type="ARBA" id="ARBA00049348"/>
    </source>
</evidence>
<dbReference type="InterPro" id="IPR036388">
    <property type="entry name" value="WH-like_DNA-bd_sf"/>
</dbReference>
<dbReference type="EC" id="2.1.1.63" evidence="10"/>
<dbReference type="GO" id="GO:0003677">
    <property type="term" value="F:DNA binding"/>
    <property type="evidence" value="ECO:0007669"/>
    <property type="project" value="InterPro"/>
</dbReference>
<reference evidence="14 15" key="1">
    <citation type="journal article" date="2019" name="Nat. Med.">
        <title>A library of human gut bacterial isolates paired with longitudinal multiomics data enables mechanistic microbiome research.</title>
        <authorList>
            <person name="Poyet M."/>
            <person name="Groussin M."/>
            <person name="Gibbons S.M."/>
            <person name="Avila-Pacheco J."/>
            <person name="Jiang X."/>
            <person name="Kearney S.M."/>
            <person name="Perrotta A.R."/>
            <person name="Berdy B."/>
            <person name="Zhao S."/>
            <person name="Lieberman T.D."/>
            <person name="Swanson P.K."/>
            <person name="Smith M."/>
            <person name="Roesemann S."/>
            <person name="Alexander J.E."/>
            <person name="Rich S.A."/>
            <person name="Livny J."/>
            <person name="Vlamakis H."/>
            <person name="Clish C."/>
            <person name="Bullock K."/>
            <person name="Deik A."/>
            <person name="Scott J."/>
            <person name="Pierce K.A."/>
            <person name="Xavier R.J."/>
            <person name="Alm E.J."/>
        </authorList>
    </citation>
    <scope>NUCLEOTIDE SEQUENCE [LARGE SCALE GENOMIC DNA]</scope>
    <source>
        <strain evidence="14 15">BIOML-A41</strain>
    </source>
</reference>
<dbReference type="SUPFAM" id="SSF46767">
    <property type="entry name" value="Methylated DNA-protein cysteine methyltransferase, C-terminal domain"/>
    <property type="match status" value="1"/>
</dbReference>
<dbReference type="GO" id="GO:0005737">
    <property type="term" value="C:cytoplasm"/>
    <property type="evidence" value="ECO:0007669"/>
    <property type="project" value="UniProtKB-SubCell"/>
</dbReference>